<dbReference type="InterPro" id="IPR036390">
    <property type="entry name" value="WH_DNA-bd_sf"/>
</dbReference>
<dbReference type="RefSeq" id="WP_322422803.1">
    <property type="nucleotide sequence ID" value="NZ_JAXQPW010000001.1"/>
</dbReference>
<dbReference type="InterPro" id="IPR039422">
    <property type="entry name" value="MarR/SlyA-like"/>
</dbReference>
<dbReference type="Pfam" id="PF12802">
    <property type="entry name" value="MarR_2"/>
    <property type="match status" value="1"/>
</dbReference>
<evidence type="ECO:0000259" key="1">
    <source>
        <dbReference type="PROSITE" id="PS50995"/>
    </source>
</evidence>
<dbReference type="SMART" id="SM00347">
    <property type="entry name" value="HTH_MARR"/>
    <property type="match status" value="1"/>
</dbReference>
<dbReference type="SUPFAM" id="SSF46785">
    <property type="entry name" value="Winged helix' DNA-binding domain"/>
    <property type="match status" value="1"/>
</dbReference>
<sequence>MTPTSEPRWLDDDQQHSWRALMMGITLLEERLDDDLRREFGMSLTEYEVLVRLSERPGRAMRMAQLADAMAHSRSRVTHTIARMENAGYVTRGTTPEDGRGVVATMTETGYDLLVRAAPCHVESVRRNLVDLVPEGDFAAVGRVFDRVADHLVNRHPESELR</sequence>
<keyword evidence="3" id="KW-1185">Reference proteome</keyword>
<dbReference type="PANTHER" id="PTHR33164">
    <property type="entry name" value="TRANSCRIPTIONAL REGULATOR, MARR FAMILY"/>
    <property type="match status" value="1"/>
</dbReference>
<gene>
    <name evidence="2" type="ORF">SFC79_00320</name>
</gene>
<dbReference type="PANTHER" id="PTHR33164:SF99">
    <property type="entry name" value="MARR FAMILY REGULATORY PROTEIN"/>
    <property type="match status" value="1"/>
</dbReference>
<evidence type="ECO:0000313" key="2">
    <source>
        <dbReference type="EMBL" id="MDZ5660194.1"/>
    </source>
</evidence>
<dbReference type="EMBL" id="JAXQPW010000001">
    <property type="protein sequence ID" value="MDZ5660194.1"/>
    <property type="molecule type" value="Genomic_DNA"/>
</dbReference>
<protein>
    <submittedName>
        <fullName evidence="2">MarR family winged helix-turn-helix transcriptional regulator</fullName>
    </submittedName>
</protein>
<dbReference type="Gene3D" id="1.10.10.10">
    <property type="entry name" value="Winged helix-like DNA-binding domain superfamily/Winged helix DNA-binding domain"/>
    <property type="match status" value="1"/>
</dbReference>
<dbReference type="InterPro" id="IPR036388">
    <property type="entry name" value="WH-like_DNA-bd_sf"/>
</dbReference>
<name>A0ABU5K5F3_9ACTN</name>
<dbReference type="Proteomes" id="UP001291999">
    <property type="component" value="Unassembled WGS sequence"/>
</dbReference>
<proteinExistence type="predicted"/>
<accession>A0ABU5K5F3</accession>
<organism evidence="2 3">
    <name type="scientific">Nocardioides renjunii</name>
    <dbReference type="NCBI Taxonomy" id="3095075"/>
    <lineage>
        <taxon>Bacteria</taxon>
        <taxon>Bacillati</taxon>
        <taxon>Actinomycetota</taxon>
        <taxon>Actinomycetes</taxon>
        <taxon>Propionibacteriales</taxon>
        <taxon>Nocardioidaceae</taxon>
        <taxon>Nocardioides</taxon>
    </lineage>
</organism>
<feature type="domain" description="HTH marR-type" evidence="1">
    <location>
        <begin position="18"/>
        <end position="150"/>
    </location>
</feature>
<dbReference type="InterPro" id="IPR000835">
    <property type="entry name" value="HTH_MarR-typ"/>
</dbReference>
<dbReference type="PROSITE" id="PS50995">
    <property type="entry name" value="HTH_MARR_2"/>
    <property type="match status" value="1"/>
</dbReference>
<comment type="caution">
    <text evidence="2">The sequence shown here is derived from an EMBL/GenBank/DDBJ whole genome shotgun (WGS) entry which is preliminary data.</text>
</comment>
<reference evidence="2 3" key="1">
    <citation type="submission" date="2023-11" db="EMBL/GenBank/DDBJ databases">
        <title>Novel species in genus Nocardioides.</title>
        <authorList>
            <person name="Zhou H."/>
        </authorList>
    </citation>
    <scope>NUCLEOTIDE SEQUENCE [LARGE SCALE GENOMIC DNA]</scope>
    <source>
        <strain evidence="2 3">S-58</strain>
    </source>
</reference>
<evidence type="ECO:0000313" key="3">
    <source>
        <dbReference type="Proteomes" id="UP001291999"/>
    </source>
</evidence>